<dbReference type="OrthoDB" id="9778383at2"/>
<dbReference type="AlphaFoldDB" id="A0A2T6BG01"/>
<evidence type="ECO:0000256" key="2">
    <source>
        <dbReference type="ARBA" id="ARBA00022832"/>
    </source>
</evidence>
<evidence type="ECO:0000256" key="3">
    <source>
        <dbReference type="ARBA" id="ARBA00023098"/>
    </source>
</evidence>
<gene>
    <name evidence="6" type="ORF">C8P63_12313</name>
</gene>
<dbReference type="Pfam" id="PF23562">
    <property type="entry name" value="AMP-binding_C_3"/>
    <property type="match status" value="1"/>
</dbReference>
<evidence type="ECO:0000259" key="5">
    <source>
        <dbReference type="Pfam" id="PF00501"/>
    </source>
</evidence>
<proteinExistence type="predicted"/>
<feature type="domain" description="AMP-dependent synthetase/ligase" evidence="5">
    <location>
        <begin position="11"/>
        <end position="429"/>
    </location>
</feature>
<dbReference type="RefSeq" id="WP_108025396.1">
    <property type="nucleotide sequence ID" value="NZ_QBKR01000023.1"/>
</dbReference>
<dbReference type="SUPFAM" id="SSF56801">
    <property type="entry name" value="Acetyl-CoA synthetase-like"/>
    <property type="match status" value="1"/>
</dbReference>
<dbReference type="Gene3D" id="3.40.50.12780">
    <property type="entry name" value="N-terminal domain of ligase-like"/>
    <property type="match status" value="1"/>
</dbReference>
<keyword evidence="7" id="KW-1185">Reference proteome</keyword>
<comment type="caution">
    <text evidence="6">The sequence shown here is derived from an EMBL/GenBank/DDBJ whole genome shotgun (WGS) entry which is preliminary data.</text>
</comment>
<keyword evidence="1" id="KW-0436">Ligase</keyword>
<dbReference type="CDD" id="cd05907">
    <property type="entry name" value="VL_LC_FACS_like"/>
    <property type="match status" value="1"/>
</dbReference>
<dbReference type="GO" id="GO:0004467">
    <property type="term" value="F:long-chain fatty acid-CoA ligase activity"/>
    <property type="evidence" value="ECO:0007669"/>
    <property type="project" value="TreeGrafter"/>
</dbReference>
<accession>A0A2T6BG01</accession>
<reference evidence="6 7" key="1">
    <citation type="submission" date="2018-04" db="EMBL/GenBank/DDBJ databases">
        <title>Genomic Encyclopedia of Archaeal and Bacterial Type Strains, Phase II (KMG-II): from individual species to whole genera.</title>
        <authorList>
            <person name="Goeker M."/>
        </authorList>
    </citation>
    <scope>NUCLEOTIDE SEQUENCE [LARGE SCALE GENOMIC DNA]</scope>
    <source>
        <strain evidence="6 7">DSM 45787</strain>
    </source>
</reference>
<name>A0A2T6BG01_9BACL</name>
<evidence type="ECO:0000313" key="6">
    <source>
        <dbReference type="EMBL" id="PTX54993.1"/>
    </source>
</evidence>
<sequence>MKPKNLLDMVRRTVERYPEKDALMFKDGGAYRGISYREMWKQVKEAALGLTRLGVGPGDKVAILSENNPMWPVTDLAIASLGAVSVPIYPTQTAEQTAYILKNAECKAAVVENGDQLRKVKSTGVQLGGVVVMKPEPGFSDGEGVLSFDALRKEGRDHPRARWEEEWKAIDGEQLVTIIHTSGTTGPPKGVMLTHDNFLANTEGVHFWILELLPEDVTLSYLPLSHVFERMAGQFMPLKVGATIAYAESIDTIQQNMVEVRPTVMTSVPRLFEKVYARVQEQIELASPLRKKIFNWAVDVGKRRYEHLMKARVDQLLLGDPLDPNLGIQFDLANRLVYRKIKERVGGRLRGMVSGGAPLNPEIAEFFWSIDLPVLEGYGLTETSPVIASNPMLRPKIGTVGKPLPNLEVRTAPDGEVLVKGPSVMKGYYNNPEATAKTIRDGWLHTGDLGELDEDGYLKIIDRKKNILILSTGKNVAPQPVENTINNSAYIAQSVLIGNGRKFVIAMVVPDFENLIPWAKKKGLPAQDPENLANHPEVQHLLNEEVKRLTKDFAAFEQPKKVTVCGKEWTIEGGELTPTMKVRLKVVEEKYGDLIEKAYADAAGAGVEAAVGRV</sequence>
<dbReference type="PROSITE" id="PS00455">
    <property type="entry name" value="AMP_BINDING"/>
    <property type="match status" value="1"/>
</dbReference>
<evidence type="ECO:0000256" key="1">
    <source>
        <dbReference type="ARBA" id="ARBA00022598"/>
    </source>
</evidence>
<dbReference type="InterPro" id="IPR020845">
    <property type="entry name" value="AMP-binding_CS"/>
</dbReference>
<dbReference type="Proteomes" id="UP000244240">
    <property type="component" value="Unassembled WGS sequence"/>
</dbReference>
<dbReference type="PANTHER" id="PTHR43272">
    <property type="entry name" value="LONG-CHAIN-FATTY-ACID--COA LIGASE"/>
    <property type="match status" value="1"/>
</dbReference>
<dbReference type="InterPro" id="IPR000873">
    <property type="entry name" value="AMP-dep_synth/lig_dom"/>
</dbReference>
<evidence type="ECO:0000256" key="4">
    <source>
        <dbReference type="ARBA" id="ARBA00032875"/>
    </source>
</evidence>
<organism evidence="6 7">
    <name type="scientific">Melghirimyces profundicolus</name>
    <dbReference type="NCBI Taxonomy" id="1242148"/>
    <lineage>
        <taxon>Bacteria</taxon>
        <taxon>Bacillati</taxon>
        <taxon>Bacillota</taxon>
        <taxon>Bacilli</taxon>
        <taxon>Bacillales</taxon>
        <taxon>Thermoactinomycetaceae</taxon>
        <taxon>Melghirimyces</taxon>
    </lineage>
</organism>
<dbReference type="EMBL" id="QBKR01000023">
    <property type="protein sequence ID" value="PTX54993.1"/>
    <property type="molecule type" value="Genomic_DNA"/>
</dbReference>
<dbReference type="InterPro" id="IPR042099">
    <property type="entry name" value="ANL_N_sf"/>
</dbReference>
<evidence type="ECO:0000313" key="7">
    <source>
        <dbReference type="Proteomes" id="UP000244240"/>
    </source>
</evidence>
<keyword evidence="3" id="KW-0443">Lipid metabolism</keyword>
<protein>
    <recommendedName>
        <fullName evidence="4">Acyl-CoA synthetase</fullName>
    </recommendedName>
</protein>
<keyword evidence="2" id="KW-0276">Fatty acid metabolism</keyword>
<dbReference type="PANTHER" id="PTHR43272:SF32">
    <property type="entry name" value="AMP-DEPENDENT SYNTHETASE_LIGASE DOMAIN-CONTAINING PROTEIN"/>
    <property type="match status" value="1"/>
</dbReference>
<dbReference type="GO" id="GO:0016020">
    <property type="term" value="C:membrane"/>
    <property type="evidence" value="ECO:0007669"/>
    <property type="project" value="TreeGrafter"/>
</dbReference>
<dbReference type="Pfam" id="PF00501">
    <property type="entry name" value="AMP-binding"/>
    <property type="match status" value="1"/>
</dbReference>